<evidence type="ECO:0000256" key="7">
    <source>
        <dbReference type="ARBA" id="ARBA00022618"/>
    </source>
</evidence>
<keyword evidence="15" id="KW-0961">Cell wall biogenesis/degradation</keyword>
<organism evidence="19">
    <name type="scientific">hydrothermal vent metagenome</name>
    <dbReference type="NCBI Taxonomy" id="652676"/>
    <lineage>
        <taxon>unclassified sequences</taxon>
        <taxon>metagenomes</taxon>
        <taxon>ecological metagenomes</taxon>
    </lineage>
</organism>
<proteinExistence type="inferred from homology"/>
<comment type="subcellular location">
    <subcellularLocation>
        <location evidence="3">Cytoplasm</location>
    </subcellularLocation>
</comment>
<dbReference type="HAMAP" id="MF_00037">
    <property type="entry name" value="MurB"/>
    <property type="match status" value="1"/>
</dbReference>
<dbReference type="InterPro" id="IPR036318">
    <property type="entry name" value="FAD-bd_PCMH-like_sf"/>
</dbReference>
<dbReference type="InterPro" id="IPR011601">
    <property type="entry name" value="MurB_C"/>
</dbReference>
<evidence type="ECO:0000256" key="4">
    <source>
        <dbReference type="ARBA" id="ARBA00004752"/>
    </source>
</evidence>
<dbReference type="InterPro" id="IPR016169">
    <property type="entry name" value="FAD-bd_PCMH_sub2"/>
</dbReference>
<dbReference type="EC" id="1.3.1.98" evidence="5"/>
<dbReference type="GO" id="GO:0071555">
    <property type="term" value="P:cell wall organization"/>
    <property type="evidence" value="ECO:0007669"/>
    <property type="project" value="UniProtKB-KW"/>
</dbReference>
<dbReference type="Gene3D" id="3.30.43.10">
    <property type="entry name" value="Uridine Diphospho-n-acetylenolpyruvylglucosamine Reductase, domain 2"/>
    <property type="match status" value="1"/>
</dbReference>
<evidence type="ECO:0000256" key="3">
    <source>
        <dbReference type="ARBA" id="ARBA00004496"/>
    </source>
</evidence>
<dbReference type="AlphaFoldDB" id="A0A3B0R8X3"/>
<keyword evidence="9" id="KW-0274">FAD</keyword>
<keyword evidence="6" id="KW-0963">Cytoplasm</keyword>
<evidence type="ECO:0000256" key="11">
    <source>
        <dbReference type="ARBA" id="ARBA00022960"/>
    </source>
</evidence>
<dbReference type="Gene3D" id="3.30.465.10">
    <property type="match status" value="1"/>
</dbReference>
<evidence type="ECO:0000256" key="9">
    <source>
        <dbReference type="ARBA" id="ARBA00022827"/>
    </source>
</evidence>
<dbReference type="InterPro" id="IPR006094">
    <property type="entry name" value="Oxid_FAD_bind_N"/>
</dbReference>
<dbReference type="InterPro" id="IPR003170">
    <property type="entry name" value="MurB"/>
</dbReference>
<keyword evidence="8" id="KW-0285">Flavoprotein</keyword>
<evidence type="ECO:0000256" key="13">
    <source>
        <dbReference type="ARBA" id="ARBA00023002"/>
    </source>
</evidence>
<keyword evidence="12" id="KW-0573">Peptidoglycan synthesis</keyword>
<keyword evidence="14" id="KW-0131">Cell cycle</keyword>
<comment type="cofactor">
    <cofactor evidence="1">
        <name>FAD</name>
        <dbReference type="ChEBI" id="CHEBI:57692"/>
    </cofactor>
</comment>
<dbReference type="GO" id="GO:0009252">
    <property type="term" value="P:peptidoglycan biosynthetic process"/>
    <property type="evidence" value="ECO:0007669"/>
    <property type="project" value="UniProtKB-UniPathway"/>
</dbReference>
<comment type="pathway">
    <text evidence="4">Cell wall biogenesis; peptidoglycan biosynthesis.</text>
</comment>
<evidence type="ECO:0000256" key="5">
    <source>
        <dbReference type="ARBA" id="ARBA00012518"/>
    </source>
</evidence>
<dbReference type="Pfam" id="PF01565">
    <property type="entry name" value="FAD_binding_4"/>
    <property type="match status" value="1"/>
</dbReference>
<dbReference type="SUPFAM" id="SSF56194">
    <property type="entry name" value="Uridine diphospho-N-Acetylenolpyruvylglucosamine reductase, MurB, C-terminal domain"/>
    <property type="match status" value="1"/>
</dbReference>
<evidence type="ECO:0000259" key="18">
    <source>
        <dbReference type="PROSITE" id="PS51387"/>
    </source>
</evidence>
<dbReference type="PANTHER" id="PTHR21071:SF4">
    <property type="entry name" value="UDP-N-ACETYLENOLPYRUVOYLGLUCOSAMINE REDUCTASE"/>
    <property type="match status" value="1"/>
</dbReference>
<feature type="domain" description="FAD-binding PCMH-type" evidence="18">
    <location>
        <begin position="25"/>
        <end position="189"/>
    </location>
</feature>
<dbReference type="UniPathway" id="UPA00219"/>
<evidence type="ECO:0000256" key="17">
    <source>
        <dbReference type="SAM" id="MobiDB-lite"/>
    </source>
</evidence>
<dbReference type="InterPro" id="IPR016166">
    <property type="entry name" value="FAD-bd_PCMH"/>
</dbReference>
<protein>
    <recommendedName>
        <fullName evidence="5">UDP-N-acetylmuramate dehydrogenase</fullName>
        <ecNumber evidence="5">1.3.1.98</ecNumber>
    </recommendedName>
</protein>
<dbReference type="GO" id="GO:0008762">
    <property type="term" value="F:UDP-N-acetylmuramate dehydrogenase activity"/>
    <property type="evidence" value="ECO:0007669"/>
    <property type="project" value="UniProtKB-EC"/>
</dbReference>
<feature type="region of interest" description="Disordered" evidence="17">
    <location>
        <begin position="202"/>
        <end position="222"/>
    </location>
</feature>
<evidence type="ECO:0000256" key="2">
    <source>
        <dbReference type="ARBA" id="ARBA00003921"/>
    </source>
</evidence>
<keyword evidence="11" id="KW-0133">Cell shape</keyword>
<dbReference type="Pfam" id="PF02873">
    <property type="entry name" value="MurB_C"/>
    <property type="match status" value="1"/>
</dbReference>
<evidence type="ECO:0000256" key="6">
    <source>
        <dbReference type="ARBA" id="ARBA00022490"/>
    </source>
</evidence>
<dbReference type="GO" id="GO:0008360">
    <property type="term" value="P:regulation of cell shape"/>
    <property type="evidence" value="ECO:0007669"/>
    <property type="project" value="UniProtKB-KW"/>
</dbReference>
<comment type="catalytic activity">
    <reaction evidence="16">
        <text>UDP-N-acetyl-alpha-D-muramate + NADP(+) = UDP-N-acetyl-3-O-(1-carboxyvinyl)-alpha-D-glucosamine + NADPH + H(+)</text>
        <dbReference type="Rhea" id="RHEA:12248"/>
        <dbReference type="ChEBI" id="CHEBI:15378"/>
        <dbReference type="ChEBI" id="CHEBI:57783"/>
        <dbReference type="ChEBI" id="CHEBI:58349"/>
        <dbReference type="ChEBI" id="CHEBI:68483"/>
        <dbReference type="ChEBI" id="CHEBI:70757"/>
        <dbReference type="EC" id="1.3.1.98"/>
    </reaction>
</comment>
<comment type="function">
    <text evidence="2">Cell wall formation.</text>
</comment>
<keyword evidence="7" id="KW-0132">Cell division</keyword>
<keyword evidence="13 19" id="KW-0560">Oxidoreductase</keyword>
<evidence type="ECO:0000256" key="14">
    <source>
        <dbReference type="ARBA" id="ARBA00023306"/>
    </source>
</evidence>
<evidence type="ECO:0000256" key="15">
    <source>
        <dbReference type="ARBA" id="ARBA00023316"/>
    </source>
</evidence>
<dbReference type="GO" id="GO:0071949">
    <property type="term" value="F:FAD binding"/>
    <property type="evidence" value="ECO:0007669"/>
    <property type="project" value="InterPro"/>
</dbReference>
<dbReference type="PANTHER" id="PTHR21071">
    <property type="entry name" value="UDP-N-ACETYLENOLPYRUVOYLGLUCOSAMINE REDUCTASE"/>
    <property type="match status" value="1"/>
</dbReference>
<evidence type="ECO:0000256" key="12">
    <source>
        <dbReference type="ARBA" id="ARBA00022984"/>
    </source>
</evidence>
<evidence type="ECO:0000256" key="10">
    <source>
        <dbReference type="ARBA" id="ARBA00022857"/>
    </source>
</evidence>
<dbReference type="Gene3D" id="3.90.78.10">
    <property type="entry name" value="UDP-N-acetylenolpyruvoylglucosamine reductase, C-terminal domain"/>
    <property type="match status" value="1"/>
</dbReference>
<accession>A0A3B0R8X3</accession>
<evidence type="ECO:0000256" key="1">
    <source>
        <dbReference type="ARBA" id="ARBA00001974"/>
    </source>
</evidence>
<reference evidence="19" key="1">
    <citation type="submission" date="2018-06" db="EMBL/GenBank/DDBJ databases">
        <authorList>
            <person name="Zhirakovskaya E."/>
        </authorList>
    </citation>
    <scope>NUCLEOTIDE SEQUENCE</scope>
</reference>
<feature type="compositionally biased region" description="Polar residues" evidence="17">
    <location>
        <begin position="210"/>
        <end position="221"/>
    </location>
</feature>
<evidence type="ECO:0000256" key="8">
    <source>
        <dbReference type="ARBA" id="ARBA00022630"/>
    </source>
</evidence>
<dbReference type="GO" id="GO:0051301">
    <property type="term" value="P:cell division"/>
    <property type="evidence" value="ECO:0007669"/>
    <property type="project" value="UniProtKB-KW"/>
</dbReference>
<keyword evidence="10" id="KW-0521">NADP</keyword>
<dbReference type="NCBIfam" id="NF010480">
    <property type="entry name" value="PRK13905.1"/>
    <property type="match status" value="1"/>
</dbReference>
<evidence type="ECO:0000256" key="16">
    <source>
        <dbReference type="ARBA" id="ARBA00048914"/>
    </source>
</evidence>
<sequence length="299" mass="32099">MNTGLPSVRGKIETHAPLDKLTWFRVGGPADILFTPEDADDLAHFLQNIPADMPVMALGVGSNLLVRDGGIRGAVIRFGKKFAQISVDKDEIIAGAGAPDIAVAGAARDAELSGLEFLRGIPGTIGGAVRMNAGAYGAEMADILISAQVMNRYGQCHEVTKKDLHFSYRHSELGQDMICLSVRLKGTFGNRDEIARRMQDIADAREDSQPLRTPTGGSTFKNPDGVKAWSLIDGAGCRGLQIGGARVSEKHCNFLINAGNATAQDIEDLGEEIRRRVMNNSGVDLTWEIRIVGEKEASS</sequence>
<dbReference type="GO" id="GO:0005829">
    <property type="term" value="C:cytosol"/>
    <property type="evidence" value="ECO:0007669"/>
    <property type="project" value="TreeGrafter"/>
</dbReference>
<dbReference type="PROSITE" id="PS51387">
    <property type="entry name" value="FAD_PCMH"/>
    <property type="match status" value="1"/>
</dbReference>
<dbReference type="NCBIfam" id="TIGR00179">
    <property type="entry name" value="murB"/>
    <property type="match status" value="1"/>
</dbReference>
<dbReference type="SUPFAM" id="SSF56176">
    <property type="entry name" value="FAD-binding/transporter-associated domain-like"/>
    <property type="match status" value="1"/>
</dbReference>
<dbReference type="EMBL" id="UOED01000030">
    <property type="protein sequence ID" value="VAV87947.1"/>
    <property type="molecule type" value="Genomic_DNA"/>
</dbReference>
<dbReference type="InterPro" id="IPR016167">
    <property type="entry name" value="FAD-bd_PCMH_sub1"/>
</dbReference>
<evidence type="ECO:0000313" key="19">
    <source>
        <dbReference type="EMBL" id="VAV87947.1"/>
    </source>
</evidence>
<gene>
    <name evidence="19" type="ORF">MNBD_ALPHA02-1167</name>
</gene>
<name>A0A3B0R8X3_9ZZZZ</name>
<dbReference type="InterPro" id="IPR036635">
    <property type="entry name" value="MurB_C_sf"/>
</dbReference>